<name>A0AAD8RZH8_LOLMU</name>
<dbReference type="GO" id="GO:0016117">
    <property type="term" value="P:carotenoid biosynthetic process"/>
    <property type="evidence" value="ECO:0007669"/>
    <property type="project" value="UniProtKB-KW"/>
</dbReference>
<dbReference type="InterPro" id="IPR019845">
    <property type="entry name" value="Squalene/phytoene_synthase_CS"/>
</dbReference>
<reference evidence="8" key="1">
    <citation type="submission" date="2023-07" db="EMBL/GenBank/DDBJ databases">
        <title>A chromosome-level genome assembly of Lolium multiflorum.</title>
        <authorList>
            <person name="Chen Y."/>
            <person name="Copetti D."/>
            <person name="Kolliker R."/>
            <person name="Studer B."/>
        </authorList>
    </citation>
    <scope>NUCLEOTIDE SEQUENCE</scope>
    <source>
        <strain evidence="8">02402/16</strain>
        <tissue evidence="8">Leaf</tissue>
    </source>
</reference>
<evidence type="ECO:0000256" key="5">
    <source>
        <dbReference type="ARBA" id="ARBA00022746"/>
    </source>
</evidence>
<dbReference type="SFLD" id="SFLDG01212">
    <property type="entry name" value="Phytoene_synthase_like"/>
    <property type="match status" value="1"/>
</dbReference>
<evidence type="ECO:0000256" key="2">
    <source>
        <dbReference type="ARBA" id="ARBA00006251"/>
    </source>
</evidence>
<dbReference type="GO" id="GO:0051996">
    <property type="term" value="F:squalene synthase [NAD(P)H] activity"/>
    <property type="evidence" value="ECO:0007669"/>
    <property type="project" value="InterPro"/>
</dbReference>
<proteinExistence type="inferred from homology"/>
<dbReference type="EMBL" id="JAUUTY010000005">
    <property type="protein sequence ID" value="KAK1632786.1"/>
    <property type="molecule type" value="Genomic_DNA"/>
</dbReference>
<dbReference type="SUPFAM" id="SSF48576">
    <property type="entry name" value="Terpenoid synthases"/>
    <property type="match status" value="1"/>
</dbReference>
<keyword evidence="5" id="KW-0125">Carotenoid biosynthesis</keyword>
<sequence length="452" mass="49225">MLSTARTTWSPACAGPRRPASDASRRAAVFLPGGVHAPWPRSHSVAARVASSSTNPVGCLEVAAPWSGIGRPAPPIMDVDVAAPAAAVSSEERVRQLVMKQAGLAASAAARPPRMAQLAGRDAGALDAAFDRCGAVCKEYAKTFYLATQLMTPERRRAIWAIYGKIDQTMLPPSGDLSTDATDHHLTDGDHGDRAVWCRRTDELVDGPNAAHTSALALDRWESRLEDVFAGRPYDMLDAALADAVAAFPAVNARPFRDMIEGMRMDLARSRYATFDDLYLYCYRVAGTVGLMTVPIMGVSPDSGADHLGTVYAGALALGVANQLTNILRDVGEDASRGRIYLPQDELAMAGISEADIFAGRVTDEWRCFMKGQIARARAYFRQAEQGAAELNQESRWPVWASLLLYRQILDEIEANDYDNFTKRAYVPKAKKLAALPKAYFRSLRLPPSQRH</sequence>
<evidence type="ECO:0000256" key="4">
    <source>
        <dbReference type="ARBA" id="ARBA00022679"/>
    </source>
</evidence>
<evidence type="ECO:0000313" key="8">
    <source>
        <dbReference type="EMBL" id="KAK1632786.1"/>
    </source>
</evidence>
<gene>
    <name evidence="8" type="ORF">QYE76_007101</name>
</gene>
<dbReference type="InterPro" id="IPR044843">
    <property type="entry name" value="Trans_IPPS_bact-type"/>
</dbReference>
<dbReference type="GO" id="GO:0004311">
    <property type="term" value="F:geranylgeranyl diphosphate synthase activity"/>
    <property type="evidence" value="ECO:0007669"/>
    <property type="project" value="InterPro"/>
</dbReference>
<dbReference type="GO" id="GO:0046905">
    <property type="term" value="F:15-cis-phytoene synthase activity"/>
    <property type="evidence" value="ECO:0007669"/>
    <property type="project" value="UniProtKB-EC"/>
</dbReference>
<dbReference type="EC" id="2.5.1.32" evidence="3"/>
<keyword evidence="4" id="KW-0808">Transferase</keyword>
<comment type="catalytic activity">
    <reaction evidence="1">
        <text>2 (2E,6E,10E)-geranylgeranyl diphosphate = 15-cis-phytoene + 2 diphosphate</text>
        <dbReference type="Rhea" id="RHEA:34475"/>
        <dbReference type="ChEBI" id="CHEBI:27787"/>
        <dbReference type="ChEBI" id="CHEBI:33019"/>
        <dbReference type="ChEBI" id="CHEBI:58756"/>
        <dbReference type="EC" id="2.5.1.32"/>
    </reaction>
</comment>
<dbReference type="SFLD" id="SFLDG01018">
    <property type="entry name" value="Squalene/Phytoene_Synthase_Lik"/>
    <property type="match status" value="1"/>
</dbReference>
<protein>
    <recommendedName>
        <fullName evidence="3">15-cis-phytoene synthase</fullName>
        <ecNumber evidence="3">2.5.1.32</ecNumber>
    </recommendedName>
</protein>
<evidence type="ECO:0000256" key="1">
    <source>
        <dbReference type="ARBA" id="ARBA00001805"/>
    </source>
</evidence>
<organism evidence="8 9">
    <name type="scientific">Lolium multiflorum</name>
    <name type="common">Italian ryegrass</name>
    <name type="synonym">Lolium perenne subsp. multiflorum</name>
    <dbReference type="NCBI Taxonomy" id="4521"/>
    <lineage>
        <taxon>Eukaryota</taxon>
        <taxon>Viridiplantae</taxon>
        <taxon>Streptophyta</taxon>
        <taxon>Embryophyta</taxon>
        <taxon>Tracheophyta</taxon>
        <taxon>Spermatophyta</taxon>
        <taxon>Magnoliopsida</taxon>
        <taxon>Liliopsida</taxon>
        <taxon>Poales</taxon>
        <taxon>Poaceae</taxon>
        <taxon>BOP clade</taxon>
        <taxon>Pooideae</taxon>
        <taxon>Poodae</taxon>
        <taxon>Poeae</taxon>
        <taxon>Poeae Chloroplast Group 2 (Poeae type)</taxon>
        <taxon>Loliodinae</taxon>
        <taxon>Loliinae</taxon>
        <taxon>Lolium</taxon>
    </lineage>
</organism>
<dbReference type="InterPro" id="IPR002060">
    <property type="entry name" value="Squ/phyt_synthse"/>
</dbReference>
<dbReference type="CDD" id="cd00683">
    <property type="entry name" value="Trans_IPPS_HH"/>
    <property type="match status" value="1"/>
</dbReference>
<evidence type="ECO:0000256" key="7">
    <source>
        <dbReference type="SAM" id="MobiDB-lite"/>
    </source>
</evidence>
<dbReference type="PANTHER" id="PTHR31480">
    <property type="entry name" value="BIFUNCTIONAL LYCOPENE CYCLASE/PHYTOENE SYNTHASE"/>
    <property type="match status" value="1"/>
</dbReference>
<comment type="similarity">
    <text evidence="2">Belongs to the phytoene/squalene synthase family.</text>
</comment>
<dbReference type="PROSITE" id="PS01045">
    <property type="entry name" value="SQUALEN_PHYTOEN_SYN_2"/>
    <property type="match status" value="1"/>
</dbReference>
<feature type="region of interest" description="Disordered" evidence="7">
    <location>
        <begin position="1"/>
        <end position="23"/>
    </location>
</feature>
<accession>A0AAD8RZH8</accession>
<evidence type="ECO:0000256" key="6">
    <source>
        <dbReference type="ARBA" id="ARBA00023229"/>
    </source>
</evidence>
<keyword evidence="6" id="KW-0414">Isoprene biosynthesis</keyword>
<comment type="caution">
    <text evidence="8">The sequence shown here is derived from an EMBL/GenBank/DDBJ whole genome shotgun (WGS) entry which is preliminary data.</text>
</comment>
<evidence type="ECO:0000256" key="3">
    <source>
        <dbReference type="ARBA" id="ARBA00012396"/>
    </source>
</evidence>
<evidence type="ECO:0000313" key="9">
    <source>
        <dbReference type="Proteomes" id="UP001231189"/>
    </source>
</evidence>
<keyword evidence="9" id="KW-1185">Reference proteome</keyword>
<dbReference type="GO" id="GO:0010287">
    <property type="term" value="C:plastoglobule"/>
    <property type="evidence" value="ECO:0007669"/>
    <property type="project" value="UniProtKB-ARBA"/>
</dbReference>
<dbReference type="SFLD" id="SFLDS00005">
    <property type="entry name" value="Isoprenoid_Synthase_Type_I"/>
    <property type="match status" value="1"/>
</dbReference>
<dbReference type="Pfam" id="PF00494">
    <property type="entry name" value="SQS_PSY"/>
    <property type="match status" value="1"/>
</dbReference>
<feature type="compositionally biased region" description="Polar residues" evidence="7">
    <location>
        <begin position="1"/>
        <end position="10"/>
    </location>
</feature>
<dbReference type="InterPro" id="IPR008949">
    <property type="entry name" value="Isoprenoid_synthase_dom_sf"/>
</dbReference>
<dbReference type="Gene3D" id="1.10.600.10">
    <property type="entry name" value="Farnesyl Diphosphate Synthase"/>
    <property type="match status" value="1"/>
</dbReference>
<dbReference type="Proteomes" id="UP001231189">
    <property type="component" value="Unassembled WGS sequence"/>
</dbReference>
<dbReference type="AlphaFoldDB" id="A0AAD8RZH8"/>
<dbReference type="InterPro" id="IPR033904">
    <property type="entry name" value="Trans_IPPS_HH"/>
</dbReference>